<proteinExistence type="predicted"/>
<gene>
    <name evidence="2" type="ORF">GCM10009844_22370</name>
</gene>
<evidence type="ECO:0000256" key="1">
    <source>
        <dbReference type="ARBA" id="ARBA00022801"/>
    </source>
</evidence>
<keyword evidence="1" id="KW-0378">Hydrolase</keyword>
<evidence type="ECO:0000313" key="3">
    <source>
        <dbReference type="Proteomes" id="UP001501771"/>
    </source>
</evidence>
<evidence type="ECO:0000313" key="2">
    <source>
        <dbReference type="EMBL" id="GAA2146381.1"/>
    </source>
</evidence>
<dbReference type="PANTHER" id="PTHR43316">
    <property type="entry name" value="HYDROLASE, HALOACID DELAHOGENASE-RELATED"/>
    <property type="match status" value="1"/>
</dbReference>
<dbReference type="Gene3D" id="3.40.50.1000">
    <property type="entry name" value="HAD superfamily/HAD-like"/>
    <property type="match status" value="1"/>
</dbReference>
<reference evidence="3" key="1">
    <citation type="journal article" date="2019" name="Int. J. Syst. Evol. Microbiol.">
        <title>The Global Catalogue of Microorganisms (GCM) 10K type strain sequencing project: providing services to taxonomists for standard genome sequencing and annotation.</title>
        <authorList>
            <consortium name="The Broad Institute Genomics Platform"/>
            <consortium name="The Broad Institute Genome Sequencing Center for Infectious Disease"/>
            <person name="Wu L."/>
            <person name="Ma J."/>
        </authorList>
    </citation>
    <scope>NUCLEOTIDE SEQUENCE [LARGE SCALE GENOMIC DNA]</scope>
    <source>
        <strain evidence="3">JCM 16022</strain>
    </source>
</reference>
<protein>
    <recommendedName>
        <fullName evidence="4">HAD family hydrolase</fullName>
    </recommendedName>
</protein>
<sequence>MFFDGDGTLWDFDAVMVGDSLAHDVEAAQRAGWRGIWLNRRGAVNESHTEPDAEISTLAELPNLIAGLADGTC</sequence>
<comment type="caution">
    <text evidence="2">The sequence shown here is derived from an EMBL/GenBank/DDBJ whole genome shotgun (WGS) entry which is preliminary data.</text>
</comment>
<dbReference type="EMBL" id="BAAAQR010000006">
    <property type="protein sequence ID" value="GAA2146381.1"/>
    <property type="molecule type" value="Genomic_DNA"/>
</dbReference>
<dbReference type="InterPro" id="IPR023214">
    <property type="entry name" value="HAD_sf"/>
</dbReference>
<dbReference type="Proteomes" id="UP001501771">
    <property type="component" value="Unassembled WGS sequence"/>
</dbReference>
<organism evidence="2 3">
    <name type="scientific">Nocardioides koreensis</name>
    <dbReference type="NCBI Taxonomy" id="433651"/>
    <lineage>
        <taxon>Bacteria</taxon>
        <taxon>Bacillati</taxon>
        <taxon>Actinomycetota</taxon>
        <taxon>Actinomycetes</taxon>
        <taxon>Propionibacteriales</taxon>
        <taxon>Nocardioidaceae</taxon>
        <taxon>Nocardioides</taxon>
    </lineage>
</organism>
<accession>A0ABP5LK04</accession>
<keyword evidence="3" id="KW-1185">Reference proteome</keyword>
<dbReference type="SUPFAM" id="SSF56784">
    <property type="entry name" value="HAD-like"/>
    <property type="match status" value="1"/>
</dbReference>
<dbReference type="Pfam" id="PF13242">
    <property type="entry name" value="Hydrolase_like"/>
    <property type="match status" value="1"/>
</dbReference>
<dbReference type="InterPro" id="IPR051540">
    <property type="entry name" value="S-2-haloacid_dehalogenase"/>
</dbReference>
<name>A0ABP5LK04_9ACTN</name>
<evidence type="ECO:0008006" key="4">
    <source>
        <dbReference type="Google" id="ProtNLM"/>
    </source>
</evidence>
<dbReference type="InterPro" id="IPR036412">
    <property type="entry name" value="HAD-like_sf"/>
</dbReference>